<keyword evidence="2" id="KW-0812">Transmembrane</keyword>
<feature type="region of interest" description="Disordered" evidence="1">
    <location>
        <begin position="128"/>
        <end position="161"/>
    </location>
</feature>
<evidence type="ECO:0000313" key="3">
    <source>
        <dbReference type="EMBL" id="MSS15659.1"/>
    </source>
</evidence>
<accession>A0A6L5X5J6</accession>
<sequence>MNHSDNRSVMVTVSFVLALVAFASFQIFFISLPCASVSIILALISRGDGPLVPRAKAALACASAAAVLTTVLTVSAVYTYMHNPQLRAEVEQLYQYYTDPDAETGSTDESPKSGEALLREILSGQYRADKQNGTSSDTAQSGTASQSANEVSATLNGGRVI</sequence>
<proteinExistence type="predicted"/>
<evidence type="ECO:0000256" key="2">
    <source>
        <dbReference type="SAM" id="Phobius"/>
    </source>
</evidence>
<name>A0A6L5X5J6_9FIRM</name>
<feature type="transmembrane region" description="Helical" evidence="2">
    <location>
        <begin position="12"/>
        <end position="45"/>
    </location>
</feature>
<organism evidence="3 4">
    <name type="scientific">Porcincola intestinalis</name>
    <dbReference type="NCBI Taxonomy" id="2606632"/>
    <lineage>
        <taxon>Bacteria</taxon>
        <taxon>Bacillati</taxon>
        <taxon>Bacillota</taxon>
        <taxon>Clostridia</taxon>
        <taxon>Lachnospirales</taxon>
        <taxon>Lachnospiraceae</taxon>
        <taxon>Porcincola</taxon>
    </lineage>
</organism>
<reference evidence="3 4" key="1">
    <citation type="submission" date="2019-08" db="EMBL/GenBank/DDBJ databases">
        <title>In-depth cultivation of the pig gut microbiome towards novel bacterial diversity and tailored functional studies.</title>
        <authorList>
            <person name="Wylensek D."/>
            <person name="Hitch T.C.A."/>
            <person name="Clavel T."/>
        </authorList>
    </citation>
    <scope>NUCLEOTIDE SEQUENCE [LARGE SCALE GENOMIC DNA]</scope>
    <source>
        <strain evidence="3 4">Oil+RF-744-WCA-WT-11</strain>
    </source>
</reference>
<keyword evidence="2" id="KW-1133">Transmembrane helix</keyword>
<dbReference type="EMBL" id="VULZ01000013">
    <property type="protein sequence ID" value="MSS15659.1"/>
    <property type="molecule type" value="Genomic_DNA"/>
</dbReference>
<feature type="compositionally biased region" description="Polar residues" evidence="1">
    <location>
        <begin position="131"/>
        <end position="155"/>
    </location>
</feature>
<dbReference type="AlphaFoldDB" id="A0A6L5X5J6"/>
<gene>
    <name evidence="3" type="ORF">FYJ35_11540</name>
</gene>
<keyword evidence="4" id="KW-1185">Reference proteome</keyword>
<dbReference type="RefSeq" id="WP_154526726.1">
    <property type="nucleotide sequence ID" value="NZ_JAQYJL010000023.1"/>
</dbReference>
<dbReference type="Proteomes" id="UP000481852">
    <property type="component" value="Unassembled WGS sequence"/>
</dbReference>
<evidence type="ECO:0000256" key="1">
    <source>
        <dbReference type="SAM" id="MobiDB-lite"/>
    </source>
</evidence>
<comment type="caution">
    <text evidence="3">The sequence shown here is derived from an EMBL/GenBank/DDBJ whole genome shotgun (WGS) entry which is preliminary data.</text>
</comment>
<keyword evidence="2" id="KW-0472">Membrane</keyword>
<protein>
    <submittedName>
        <fullName evidence="3">Uncharacterized protein</fullName>
    </submittedName>
</protein>
<feature type="transmembrane region" description="Helical" evidence="2">
    <location>
        <begin position="57"/>
        <end position="81"/>
    </location>
</feature>
<evidence type="ECO:0000313" key="4">
    <source>
        <dbReference type="Proteomes" id="UP000481852"/>
    </source>
</evidence>